<organism evidence="10 11">
    <name type="scientific">Olpidium bornovanus</name>
    <dbReference type="NCBI Taxonomy" id="278681"/>
    <lineage>
        <taxon>Eukaryota</taxon>
        <taxon>Fungi</taxon>
        <taxon>Fungi incertae sedis</taxon>
        <taxon>Olpidiomycota</taxon>
        <taxon>Olpidiomycotina</taxon>
        <taxon>Olpidiomycetes</taxon>
        <taxon>Olpidiales</taxon>
        <taxon>Olpidiaceae</taxon>
        <taxon>Olpidium</taxon>
    </lineage>
</organism>
<protein>
    <submittedName>
        <fullName evidence="10">Aquaporin-like protein</fullName>
    </submittedName>
</protein>
<dbReference type="GO" id="GO:0005886">
    <property type="term" value="C:plasma membrane"/>
    <property type="evidence" value="ECO:0007669"/>
    <property type="project" value="UniProtKB-SubCell"/>
</dbReference>
<feature type="transmembrane region" description="Helical" evidence="9">
    <location>
        <begin position="106"/>
        <end position="126"/>
    </location>
</feature>
<dbReference type="Gene3D" id="1.20.1080.10">
    <property type="entry name" value="Glycerol uptake facilitator protein"/>
    <property type="match status" value="1"/>
</dbReference>
<evidence type="ECO:0000313" key="11">
    <source>
        <dbReference type="Proteomes" id="UP000673691"/>
    </source>
</evidence>
<evidence type="ECO:0000256" key="3">
    <source>
        <dbReference type="ARBA" id="ARBA00022448"/>
    </source>
</evidence>
<keyword evidence="11" id="KW-1185">Reference proteome</keyword>
<dbReference type="PANTHER" id="PTHR19139">
    <property type="entry name" value="AQUAPORIN TRANSPORTER"/>
    <property type="match status" value="1"/>
</dbReference>
<evidence type="ECO:0000256" key="5">
    <source>
        <dbReference type="ARBA" id="ARBA00022692"/>
    </source>
</evidence>
<evidence type="ECO:0000256" key="4">
    <source>
        <dbReference type="ARBA" id="ARBA00022475"/>
    </source>
</evidence>
<dbReference type="EMBL" id="JAEFCI010002425">
    <property type="protein sequence ID" value="KAG5462246.1"/>
    <property type="molecule type" value="Genomic_DNA"/>
</dbReference>
<dbReference type="InterPro" id="IPR034294">
    <property type="entry name" value="Aquaporin_transptr"/>
</dbReference>
<reference evidence="10 11" key="1">
    <citation type="journal article" name="Sci. Rep.">
        <title>Genome-scale phylogenetic analyses confirm Olpidium as the closest living zoosporic fungus to the non-flagellated, terrestrial fungi.</title>
        <authorList>
            <person name="Chang Y."/>
            <person name="Rochon D."/>
            <person name="Sekimoto S."/>
            <person name="Wang Y."/>
            <person name="Chovatia M."/>
            <person name="Sandor L."/>
            <person name="Salamov A."/>
            <person name="Grigoriev I.V."/>
            <person name="Stajich J.E."/>
            <person name="Spatafora J.W."/>
        </authorList>
    </citation>
    <scope>NUCLEOTIDE SEQUENCE [LARGE SCALE GENOMIC DNA]</scope>
    <source>
        <strain evidence="10">S191</strain>
    </source>
</reference>
<comment type="subcellular location">
    <subcellularLocation>
        <location evidence="1">Cell membrane</location>
        <topology evidence="1">Multi-pass membrane protein</topology>
    </subcellularLocation>
</comment>
<dbReference type="InterPro" id="IPR000425">
    <property type="entry name" value="MIP"/>
</dbReference>
<feature type="transmembrane region" description="Helical" evidence="9">
    <location>
        <begin position="152"/>
        <end position="174"/>
    </location>
</feature>
<dbReference type="PRINTS" id="PR00783">
    <property type="entry name" value="MINTRINSICP"/>
</dbReference>
<dbReference type="InterPro" id="IPR023271">
    <property type="entry name" value="Aquaporin-like"/>
</dbReference>
<accession>A0A8H8DL07</accession>
<dbReference type="SUPFAM" id="SSF81338">
    <property type="entry name" value="Aquaporin-like"/>
    <property type="match status" value="1"/>
</dbReference>
<dbReference type="Pfam" id="PF00230">
    <property type="entry name" value="MIP"/>
    <property type="match status" value="1"/>
</dbReference>
<dbReference type="InterPro" id="IPR022357">
    <property type="entry name" value="MIP_CS"/>
</dbReference>
<dbReference type="Proteomes" id="UP000673691">
    <property type="component" value="Unassembled WGS sequence"/>
</dbReference>
<evidence type="ECO:0000256" key="6">
    <source>
        <dbReference type="ARBA" id="ARBA00022989"/>
    </source>
</evidence>
<comment type="caution">
    <text evidence="10">The sequence shown here is derived from an EMBL/GenBank/DDBJ whole genome shotgun (WGS) entry which is preliminary data.</text>
</comment>
<keyword evidence="3 8" id="KW-0813">Transport</keyword>
<keyword evidence="5 8" id="KW-0812">Transmembrane</keyword>
<feature type="transmembrane region" description="Helical" evidence="9">
    <location>
        <begin position="72"/>
        <end position="94"/>
    </location>
</feature>
<dbReference type="PANTHER" id="PTHR19139:SF199">
    <property type="entry name" value="MIP17260P"/>
    <property type="match status" value="1"/>
</dbReference>
<sequence>MAGAQDADGFRSLDDHSVEIDMGDYETPQAKPGFREFVNEKKRAIKGINAPMLLEQAKTELMDWELTEKRRVLIKAVLGEGVCTFLFMFIVMGVGINNERSETHEGLVLGAISTAFTSVALIYSFADVSGAHFNPAVTFATMVTGKVSVRKGLLYISVQLVAATAATLWLYAVFPANRSVPPVKQVIVTLHGGASLAHAFFMEFTLST</sequence>
<gene>
    <name evidence="10" type="ORF">BJ554DRAFT_5453</name>
</gene>
<evidence type="ECO:0000256" key="7">
    <source>
        <dbReference type="ARBA" id="ARBA00023136"/>
    </source>
</evidence>
<dbReference type="PROSITE" id="PS00221">
    <property type="entry name" value="MIP"/>
    <property type="match status" value="1"/>
</dbReference>
<keyword evidence="7 9" id="KW-0472">Membrane</keyword>
<keyword evidence="4" id="KW-1003">Cell membrane</keyword>
<dbReference type="GO" id="GO:0015250">
    <property type="term" value="F:water channel activity"/>
    <property type="evidence" value="ECO:0007669"/>
    <property type="project" value="TreeGrafter"/>
</dbReference>
<evidence type="ECO:0000256" key="2">
    <source>
        <dbReference type="ARBA" id="ARBA00006175"/>
    </source>
</evidence>
<comment type="similarity">
    <text evidence="2 8">Belongs to the MIP/aquaporin (TC 1.A.8) family.</text>
</comment>
<dbReference type="AlphaFoldDB" id="A0A8H8DL07"/>
<evidence type="ECO:0000256" key="9">
    <source>
        <dbReference type="SAM" id="Phobius"/>
    </source>
</evidence>
<evidence type="ECO:0000256" key="1">
    <source>
        <dbReference type="ARBA" id="ARBA00004651"/>
    </source>
</evidence>
<proteinExistence type="inferred from homology"/>
<dbReference type="OrthoDB" id="3222at2759"/>
<evidence type="ECO:0000313" key="10">
    <source>
        <dbReference type="EMBL" id="KAG5462246.1"/>
    </source>
</evidence>
<keyword evidence="6 9" id="KW-1133">Transmembrane helix</keyword>
<evidence type="ECO:0000256" key="8">
    <source>
        <dbReference type="RuleBase" id="RU000477"/>
    </source>
</evidence>
<name>A0A8H8DL07_9FUNG</name>